<proteinExistence type="predicted"/>
<gene>
    <name evidence="1" type="ORF">RCOM_1375670</name>
</gene>
<protein>
    <recommendedName>
        <fullName evidence="3">CCHC-type domain-containing protein</fullName>
    </recommendedName>
</protein>
<evidence type="ECO:0000313" key="2">
    <source>
        <dbReference type="Proteomes" id="UP000008311"/>
    </source>
</evidence>
<dbReference type="EMBL" id="EQ973923">
    <property type="protein sequence ID" value="EEF38610.1"/>
    <property type="molecule type" value="Genomic_DNA"/>
</dbReference>
<dbReference type="InParanoid" id="B9SCP2"/>
<evidence type="ECO:0008006" key="3">
    <source>
        <dbReference type="Google" id="ProtNLM"/>
    </source>
</evidence>
<sequence length="52" mass="6099">MSGNFFLRFLKIGMMKEKLRVMGYATKESSMCYYCGIMGRITKDCKQKDEDD</sequence>
<dbReference type="Proteomes" id="UP000008311">
    <property type="component" value="Unassembled WGS sequence"/>
</dbReference>
<accession>B9SCP2</accession>
<reference evidence="2" key="1">
    <citation type="journal article" date="2010" name="Nat. Biotechnol.">
        <title>Draft genome sequence of the oilseed species Ricinus communis.</title>
        <authorList>
            <person name="Chan A.P."/>
            <person name="Crabtree J."/>
            <person name="Zhao Q."/>
            <person name="Lorenzi H."/>
            <person name="Orvis J."/>
            <person name="Puiu D."/>
            <person name="Melake-Berhan A."/>
            <person name="Jones K.M."/>
            <person name="Redman J."/>
            <person name="Chen G."/>
            <person name="Cahoon E.B."/>
            <person name="Gedil M."/>
            <person name="Stanke M."/>
            <person name="Haas B.J."/>
            <person name="Wortman J.R."/>
            <person name="Fraser-Liggett C.M."/>
            <person name="Ravel J."/>
            <person name="Rabinowicz P.D."/>
        </authorList>
    </citation>
    <scope>NUCLEOTIDE SEQUENCE [LARGE SCALE GENOMIC DNA]</scope>
    <source>
        <strain evidence="2">cv. Hale</strain>
    </source>
</reference>
<keyword evidence="2" id="KW-1185">Reference proteome</keyword>
<organism evidence="1 2">
    <name type="scientific">Ricinus communis</name>
    <name type="common">Castor bean</name>
    <dbReference type="NCBI Taxonomy" id="3988"/>
    <lineage>
        <taxon>Eukaryota</taxon>
        <taxon>Viridiplantae</taxon>
        <taxon>Streptophyta</taxon>
        <taxon>Embryophyta</taxon>
        <taxon>Tracheophyta</taxon>
        <taxon>Spermatophyta</taxon>
        <taxon>Magnoliopsida</taxon>
        <taxon>eudicotyledons</taxon>
        <taxon>Gunneridae</taxon>
        <taxon>Pentapetalae</taxon>
        <taxon>rosids</taxon>
        <taxon>fabids</taxon>
        <taxon>Malpighiales</taxon>
        <taxon>Euphorbiaceae</taxon>
        <taxon>Acalyphoideae</taxon>
        <taxon>Acalypheae</taxon>
        <taxon>Ricinus</taxon>
    </lineage>
</organism>
<evidence type="ECO:0000313" key="1">
    <source>
        <dbReference type="EMBL" id="EEF38610.1"/>
    </source>
</evidence>
<name>B9SCP2_RICCO</name>
<dbReference type="AlphaFoldDB" id="B9SCP2"/>